<sequence>MSATHGQGRQLLRQYDFDTPNMEERTFPLNLLAEHIAEAEKEIDISFEKLLNTEFPEKVWMEKPFTLPSFGTRLAEYEKLSPDGQLKGLKFELQRSKDWLEMEKLFSKDTPAGMRRNYGDKEVVTAPKGYLSSNPRGSQKMENGMKVMVYVTVLRNNPKTGQLETLIISSSNPAKLHFIGLKGGVETTEDIASAALRECGEEGGIRGRVRQYLKTTIIEGDDGEFSLWHKFLVEPTEIWDDYAESSRLRDWFVIDDAKILLSKRKDMVEALEEAVIAWTRAPDEKLGEIGLPEKIELGTSE</sequence>
<dbReference type="Gene3D" id="3.90.79.10">
    <property type="entry name" value="Nucleoside Triphosphate Pyrophosphohydrolase"/>
    <property type="match status" value="1"/>
</dbReference>
<dbReference type="EMBL" id="CANTFM010000091">
    <property type="protein sequence ID" value="CAI5711015.1"/>
    <property type="molecule type" value="Genomic_DNA"/>
</dbReference>
<reference evidence="4" key="1">
    <citation type="submission" date="2022-12" db="EMBL/GenBank/DDBJ databases">
        <authorList>
            <person name="Webb A."/>
        </authorList>
    </citation>
    <scope>NUCLEOTIDE SEQUENCE</scope>
    <source>
        <strain evidence="4">Pd1</strain>
    </source>
</reference>
<dbReference type="PROSITE" id="PS51462">
    <property type="entry name" value="NUDIX"/>
    <property type="match status" value="1"/>
</dbReference>
<comment type="caution">
    <text evidence="4">The sequence shown here is derived from an EMBL/GenBank/DDBJ whole genome shotgun (WGS) entry which is preliminary data.</text>
</comment>
<dbReference type="InterPro" id="IPR000086">
    <property type="entry name" value="NUDIX_hydrolase_dom"/>
</dbReference>
<evidence type="ECO:0000256" key="2">
    <source>
        <dbReference type="ARBA" id="ARBA00022801"/>
    </source>
</evidence>
<evidence type="ECO:0000259" key="3">
    <source>
        <dbReference type="PROSITE" id="PS51462"/>
    </source>
</evidence>
<evidence type="ECO:0000313" key="5">
    <source>
        <dbReference type="Proteomes" id="UP001162029"/>
    </source>
</evidence>
<name>A0AAV0T2C1_9STRA</name>
<dbReference type="GO" id="GO:0005634">
    <property type="term" value="C:nucleus"/>
    <property type="evidence" value="ECO:0007669"/>
    <property type="project" value="TreeGrafter"/>
</dbReference>
<dbReference type="GO" id="GO:0016787">
    <property type="term" value="F:hydrolase activity"/>
    <property type="evidence" value="ECO:0007669"/>
    <property type="project" value="UniProtKB-KW"/>
</dbReference>
<keyword evidence="5" id="KW-1185">Reference proteome</keyword>
<dbReference type="PANTHER" id="PTHR12629:SF0">
    <property type="entry name" value="DIPHOSPHOINOSITOL-POLYPHOSPHATE DIPHOSPHATASE"/>
    <property type="match status" value="1"/>
</dbReference>
<accession>A0AAV0T2C1</accession>
<evidence type="ECO:0000313" key="4">
    <source>
        <dbReference type="EMBL" id="CAI5711015.1"/>
    </source>
</evidence>
<dbReference type="InterPro" id="IPR015797">
    <property type="entry name" value="NUDIX_hydrolase-like_dom_sf"/>
</dbReference>
<organism evidence="4 5">
    <name type="scientific">Peronospora destructor</name>
    <dbReference type="NCBI Taxonomy" id="86335"/>
    <lineage>
        <taxon>Eukaryota</taxon>
        <taxon>Sar</taxon>
        <taxon>Stramenopiles</taxon>
        <taxon>Oomycota</taxon>
        <taxon>Peronosporomycetes</taxon>
        <taxon>Peronosporales</taxon>
        <taxon>Peronosporaceae</taxon>
        <taxon>Peronospora</taxon>
    </lineage>
</organism>
<dbReference type="AlphaFoldDB" id="A0AAV0T2C1"/>
<dbReference type="PANTHER" id="PTHR12629">
    <property type="entry name" value="DIPHOSPHOINOSITOL POLYPHOSPHATE PHOSPHOHYDROLASE"/>
    <property type="match status" value="1"/>
</dbReference>
<keyword evidence="2" id="KW-0378">Hydrolase</keyword>
<keyword evidence="1" id="KW-0479">Metal-binding</keyword>
<gene>
    <name evidence="4" type="ORF">PDE001_LOCUS546</name>
</gene>
<dbReference type="GO" id="GO:0046872">
    <property type="term" value="F:metal ion binding"/>
    <property type="evidence" value="ECO:0007669"/>
    <property type="project" value="UniProtKB-KW"/>
</dbReference>
<proteinExistence type="predicted"/>
<dbReference type="GO" id="GO:0005737">
    <property type="term" value="C:cytoplasm"/>
    <property type="evidence" value="ECO:0007669"/>
    <property type="project" value="TreeGrafter"/>
</dbReference>
<dbReference type="SUPFAM" id="SSF55811">
    <property type="entry name" value="Nudix"/>
    <property type="match status" value="1"/>
</dbReference>
<dbReference type="Pfam" id="PF00293">
    <property type="entry name" value="NUDIX"/>
    <property type="match status" value="1"/>
</dbReference>
<protein>
    <recommendedName>
        <fullName evidence="3">Nudix hydrolase domain-containing protein</fullName>
    </recommendedName>
</protein>
<feature type="domain" description="Nudix hydrolase" evidence="3">
    <location>
        <begin position="145"/>
        <end position="275"/>
    </location>
</feature>
<evidence type="ECO:0000256" key="1">
    <source>
        <dbReference type="ARBA" id="ARBA00022723"/>
    </source>
</evidence>
<dbReference type="Proteomes" id="UP001162029">
    <property type="component" value="Unassembled WGS sequence"/>
</dbReference>